<feature type="transmembrane region" description="Helical" evidence="2">
    <location>
        <begin position="210"/>
        <end position="230"/>
    </location>
</feature>
<dbReference type="AlphaFoldDB" id="A0A926HW30"/>
<keyword evidence="1" id="KW-0238">DNA-binding</keyword>
<keyword evidence="2" id="KW-0812">Transmembrane</keyword>
<name>A0A926HW30_9FIRM</name>
<feature type="transmembrane region" description="Helical" evidence="2">
    <location>
        <begin position="167"/>
        <end position="190"/>
    </location>
</feature>
<dbReference type="RefSeq" id="WP_249280324.1">
    <property type="nucleotide sequence ID" value="NZ_JACRSS010000002.1"/>
</dbReference>
<dbReference type="InterPro" id="IPR001387">
    <property type="entry name" value="Cro/C1-type_HTH"/>
</dbReference>
<dbReference type="Gene3D" id="1.10.260.40">
    <property type="entry name" value="lambda repressor-like DNA-binding domains"/>
    <property type="match status" value="1"/>
</dbReference>
<evidence type="ECO:0000256" key="2">
    <source>
        <dbReference type="SAM" id="Phobius"/>
    </source>
</evidence>
<accession>A0A926HW30</accession>
<organism evidence="4 5">
    <name type="scientific">Guopingia tenuis</name>
    <dbReference type="NCBI Taxonomy" id="2763656"/>
    <lineage>
        <taxon>Bacteria</taxon>
        <taxon>Bacillati</taxon>
        <taxon>Bacillota</taxon>
        <taxon>Clostridia</taxon>
        <taxon>Christensenellales</taxon>
        <taxon>Christensenellaceae</taxon>
        <taxon>Guopingia</taxon>
    </lineage>
</organism>
<evidence type="ECO:0000259" key="3">
    <source>
        <dbReference type="PROSITE" id="PS50943"/>
    </source>
</evidence>
<dbReference type="Proteomes" id="UP000617951">
    <property type="component" value="Unassembled WGS sequence"/>
</dbReference>
<dbReference type="PANTHER" id="PTHR46558:SF11">
    <property type="entry name" value="HTH-TYPE TRANSCRIPTIONAL REGULATOR XRE"/>
    <property type="match status" value="1"/>
</dbReference>
<evidence type="ECO:0000313" key="4">
    <source>
        <dbReference type="EMBL" id="MBC8538594.1"/>
    </source>
</evidence>
<dbReference type="PROSITE" id="PS50943">
    <property type="entry name" value="HTH_CROC1"/>
    <property type="match status" value="1"/>
</dbReference>
<evidence type="ECO:0000256" key="1">
    <source>
        <dbReference type="ARBA" id="ARBA00023125"/>
    </source>
</evidence>
<dbReference type="SMART" id="SM00530">
    <property type="entry name" value="HTH_XRE"/>
    <property type="match status" value="1"/>
</dbReference>
<dbReference type="PANTHER" id="PTHR46558">
    <property type="entry name" value="TRACRIPTIONAL REGULATORY PROTEIN-RELATED-RELATED"/>
    <property type="match status" value="1"/>
</dbReference>
<proteinExistence type="predicted"/>
<dbReference type="InterPro" id="IPR010982">
    <property type="entry name" value="Lambda_DNA-bd_dom_sf"/>
</dbReference>
<gene>
    <name evidence="4" type="ORF">H8693_06565</name>
</gene>
<dbReference type="EMBL" id="JACRSS010000002">
    <property type="protein sequence ID" value="MBC8538594.1"/>
    <property type="molecule type" value="Genomic_DNA"/>
</dbReference>
<feature type="transmembrane region" description="Helical" evidence="2">
    <location>
        <begin position="122"/>
        <end position="146"/>
    </location>
</feature>
<feature type="transmembrane region" description="Helical" evidence="2">
    <location>
        <begin position="387"/>
        <end position="406"/>
    </location>
</feature>
<dbReference type="GO" id="GO:0003677">
    <property type="term" value="F:DNA binding"/>
    <property type="evidence" value="ECO:0007669"/>
    <property type="project" value="UniProtKB-KW"/>
</dbReference>
<evidence type="ECO:0000313" key="5">
    <source>
        <dbReference type="Proteomes" id="UP000617951"/>
    </source>
</evidence>
<feature type="transmembrane region" description="Helical" evidence="2">
    <location>
        <begin position="251"/>
        <end position="271"/>
    </location>
</feature>
<dbReference type="Pfam" id="PF01381">
    <property type="entry name" value="HTH_3"/>
    <property type="match status" value="1"/>
</dbReference>
<reference evidence="4" key="1">
    <citation type="submission" date="2020-08" db="EMBL/GenBank/DDBJ databases">
        <title>Genome public.</title>
        <authorList>
            <person name="Liu C."/>
            <person name="Sun Q."/>
        </authorList>
    </citation>
    <scope>NUCLEOTIDE SEQUENCE</scope>
    <source>
        <strain evidence="4">NSJ-63</strain>
    </source>
</reference>
<keyword evidence="5" id="KW-1185">Reference proteome</keyword>
<keyword evidence="2" id="KW-1133">Transmembrane helix</keyword>
<keyword evidence="2" id="KW-0472">Membrane</keyword>
<dbReference type="SUPFAM" id="SSF47413">
    <property type="entry name" value="lambda repressor-like DNA-binding domains"/>
    <property type="match status" value="1"/>
</dbReference>
<comment type="caution">
    <text evidence="4">The sequence shown here is derived from an EMBL/GenBank/DDBJ whole genome shotgun (WGS) entry which is preliminary data.</text>
</comment>
<dbReference type="CDD" id="cd00093">
    <property type="entry name" value="HTH_XRE"/>
    <property type="match status" value="1"/>
</dbReference>
<feature type="domain" description="HTH cro/C1-type" evidence="3">
    <location>
        <begin position="10"/>
        <end position="64"/>
    </location>
</feature>
<feature type="transmembrane region" description="Helical" evidence="2">
    <location>
        <begin position="95"/>
        <end position="116"/>
    </location>
</feature>
<protein>
    <submittedName>
        <fullName evidence="4">Helix-turn-helix transcriptional regulator</fullName>
    </submittedName>
</protein>
<sequence length="409" mass="44700">MEMNLLGGRIAALRKARGMTQKELAESLHISDKSVSRWERGETAPDLSLLPALAEQLDVSLDELLSGRKPALQTAAPSEAFSAGLICRSMRAQGICTILAAALSLLGLAGLFILRYEYLNPSAGAFCAGIFLIFSAALESASFFWTQGILRESRTSQTAADAHGKTLLRRLFGISILNVAIAAASLALYLRSIGGAIQRLWSWGEILAPTLGAALALLLLLSLLLPRWALKKGLLSESCRASVQANTRKKLFCIGGCAAALAVTLLTGHLFSTHVLTLERICGEGTCFASFDDFKAFAETPVSVYADGRMVEILLKDGTTQYYEDRDRDRWFWDTVTDAQGNTMTYIRRNLSIAAILHEPGAEWPFRVYTAADQAQYNHVKETARTILGALLLLEISAGFLLYFRIREQ</sequence>